<reference evidence="2" key="2">
    <citation type="submission" date="2013-05" db="EMBL/GenBank/DDBJ databases">
        <authorList>
            <person name="Carter J.-M."/>
            <person name="Baker S.C."/>
            <person name="Pink R."/>
            <person name="Carter D.R.F."/>
            <person name="Collins A."/>
            <person name="Tomlin J."/>
            <person name="Gibbs M."/>
            <person name="Breuker C.J."/>
        </authorList>
    </citation>
    <scope>NUCLEOTIDE SEQUENCE</scope>
    <source>
        <tissue evidence="2">Ovary</tissue>
    </source>
</reference>
<reference evidence="2" key="1">
    <citation type="journal article" date="2013" name="BMC Genomics">
        <title>Unscrambling butterfly oogenesis.</title>
        <authorList>
            <person name="Carter J.M."/>
            <person name="Baker S.C."/>
            <person name="Pink R."/>
            <person name="Carter D.R."/>
            <person name="Collins A."/>
            <person name="Tomlin J."/>
            <person name="Gibbs M."/>
            <person name="Breuker C.J."/>
        </authorList>
    </citation>
    <scope>NUCLEOTIDE SEQUENCE</scope>
    <source>
        <tissue evidence="2">Ovary</tissue>
    </source>
</reference>
<keyword evidence="1" id="KW-0812">Transmembrane</keyword>
<organism evidence="2">
    <name type="scientific">Pararge aegeria</name>
    <name type="common">speckled wood butterfly</name>
    <dbReference type="NCBI Taxonomy" id="116150"/>
    <lineage>
        <taxon>Eukaryota</taxon>
        <taxon>Metazoa</taxon>
        <taxon>Ecdysozoa</taxon>
        <taxon>Arthropoda</taxon>
        <taxon>Hexapoda</taxon>
        <taxon>Insecta</taxon>
        <taxon>Pterygota</taxon>
        <taxon>Neoptera</taxon>
        <taxon>Endopterygota</taxon>
        <taxon>Lepidoptera</taxon>
        <taxon>Glossata</taxon>
        <taxon>Ditrysia</taxon>
        <taxon>Papilionoidea</taxon>
        <taxon>Nymphalidae</taxon>
        <taxon>Satyrinae</taxon>
        <taxon>Satyrini</taxon>
        <taxon>Parargina</taxon>
        <taxon>Pararge</taxon>
    </lineage>
</organism>
<dbReference type="EMBL" id="GAIX01008093">
    <property type="protein sequence ID" value="JAA84467.1"/>
    <property type="molecule type" value="Transcribed_RNA"/>
</dbReference>
<proteinExistence type="predicted"/>
<keyword evidence="1" id="KW-1133">Transmembrane helix</keyword>
<name>S4PVR2_9NEOP</name>
<accession>S4PVR2</accession>
<feature type="transmembrane region" description="Helical" evidence="1">
    <location>
        <begin position="23"/>
        <end position="44"/>
    </location>
</feature>
<dbReference type="AlphaFoldDB" id="S4PVR2"/>
<evidence type="ECO:0000256" key="1">
    <source>
        <dbReference type="SAM" id="Phobius"/>
    </source>
</evidence>
<protein>
    <submittedName>
        <fullName evidence="2">Uncharacterized protein</fullName>
    </submittedName>
</protein>
<keyword evidence="1" id="KW-0472">Membrane</keyword>
<evidence type="ECO:0000313" key="2">
    <source>
        <dbReference type="EMBL" id="JAA84467.1"/>
    </source>
</evidence>
<sequence>MTVMALACCRPWVLQQFTINFKFLSITYIYTVMLAITFSEYVFGNIISNPINIRAAFNVSHGWAYDSY</sequence>